<protein>
    <submittedName>
        <fullName evidence="2">Uncharacterized protein</fullName>
    </submittedName>
</protein>
<dbReference type="EMBL" id="OU898281">
    <property type="protein sequence ID" value="CAG9835734.1"/>
    <property type="molecule type" value="Genomic_DNA"/>
</dbReference>
<feature type="region of interest" description="Disordered" evidence="1">
    <location>
        <begin position="1"/>
        <end position="28"/>
    </location>
</feature>
<evidence type="ECO:0000256" key="1">
    <source>
        <dbReference type="SAM" id="MobiDB-lite"/>
    </source>
</evidence>
<reference evidence="2" key="1">
    <citation type="submission" date="2022-01" db="EMBL/GenBank/DDBJ databases">
        <authorList>
            <person name="King R."/>
        </authorList>
    </citation>
    <scope>NUCLEOTIDE SEQUENCE</scope>
</reference>
<organism evidence="2 3">
    <name type="scientific">Diabrotica balteata</name>
    <name type="common">Banded cucumber beetle</name>
    <dbReference type="NCBI Taxonomy" id="107213"/>
    <lineage>
        <taxon>Eukaryota</taxon>
        <taxon>Metazoa</taxon>
        <taxon>Ecdysozoa</taxon>
        <taxon>Arthropoda</taxon>
        <taxon>Hexapoda</taxon>
        <taxon>Insecta</taxon>
        <taxon>Pterygota</taxon>
        <taxon>Neoptera</taxon>
        <taxon>Endopterygota</taxon>
        <taxon>Coleoptera</taxon>
        <taxon>Polyphaga</taxon>
        <taxon>Cucujiformia</taxon>
        <taxon>Chrysomeloidea</taxon>
        <taxon>Chrysomelidae</taxon>
        <taxon>Galerucinae</taxon>
        <taxon>Diabroticina</taxon>
        <taxon>Diabroticites</taxon>
        <taxon>Diabrotica</taxon>
    </lineage>
</organism>
<feature type="compositionally biased region" description="Acidic residues" evidence="1">
    <location>
        <begin position="17"/>
        <end position="26"/>
    </location>
</feature>
<evidence type="ECO:0000313" key="3">
    <source>
        <dbReference type="Proteomes" id="UP001153709"/>
    </source>
</evidence>
<gene>
    <name evidence="2" type="ORF">DIABBA_LOCUS8899</name>
</gene>
<dbReference type="Proteomes" id="UP001153709">
    <property type="component" value="Chromosome 6"/>
</dbReference>
<name>A0A9N9XE28_DIABA</name>
<keyword evidence="3" id="KW-1185">Reference proteome</keyword>
<sequence length="100" mass="11692">MIESKIADEVMNPKNEDESEDREDEDKTTLPTMKFSEVRSHLDDQTIFIDFSSDIKVQLYSTHLRNFRELITKKKQQTSKVQTKLYSFFKTGLLIASTLV</sequence>
<proteinExistence type="predicted"/>
<dbReference type="AlphaFoldDB" id="A0A9N9XE28"/>
<accession>A0A9N9XE28</accession>
<evidence type="ECO:0000313" key="2">
    <source>
        <dbReference type="EMBL" id="CAG9835734.1"/>
    </source>
</evidence>